<reference evidence="1" key="1">
    <citation type="submission" date="2018-05" db="EMBL/GenBank/DDBJ databases">
        <authorList>
            <person name="Lanie J.A."/>
            <person name="Ng W.-L."/>
            <person name="Kazmierczak K.M."/>
            <person name="Andrzejewski T.M."/>
            <person name="Davidsen T.M."/>
            <person name="Wayne K.J."/>
            <person name="Tettelin H."/>
            <person name="Glass J.I."/>
            <person name="Rusch D."/>
            <person name="Podicherti R."/>
            <person name="Tsui H.-C.T."/>
            <person name="Winkler M.E."/>
        </authorList>
    </citation>
    <scope>NUCLEOTIDE SEQUENCE</scope>
</reference>
<dbReference type="EMBL" id="UINC01108612">
    <property type="protein sequence ID" value="SVC74854.1"/>
    <property type="molecule type" value="Genomic_DNA"/>
</dbReference>
<organism evidence="1">
    <name type="scientific">marine metagenome</name>
    <dbReference type="NCBI Taxonomy" id="408172"/>
    <lineage>
        <taxon>unclassified sequences</taxon>
        <taxon>metagenomes</taxon>
        <taxon>ecological metagenomes</taxon>
    </lineage>
</organism>
<gene>
    <name evidence="1" type="ORF">METZ01_LOCUS327708</name>
</gene>
<evidence type="ECO:0000313" key="1">
    <source>
        <dbReference type="EMBL" id="SVC74854.1"/>
    </source>
</evidence>
<feature type="non-terminal residue" evidence="1">
    <location>
        <position position="26"/>
    </location>
</feature>
<accession>A0A382PNB9</accession>
<sequence length="26" mass="2816">MSKILGLDLGPNSIGWSLIDDNKESI</sequence>
<protein>
    <submittedName>
        <fullName evidence="1">Uncharacterized protein</fullName>
    </submittedName>
</protein>
<name>A0A382PNB9_9ZZZZ</name>
<proteinExistence type="predicted"/>
<dbReference type="AlphaFoldDB" id="A0A382PNB9"/>